<comment type="caution">
    <text evidence="1">The sequence shown here is derived from an EMBL/GenBank/DDBJ whole genome shotgun (WGS) entry which is preliminary data.</text>
</comment>
<keyword evidence="2" id="KW-1185">Reference proteome</keyword>
<reference evidence="1 2" key="1">
    <citation type="submission" date="2015-07" db="EMBL/GenBank/DDBJ databases">
        <title>Emmonsia species relationships and genome sequence.</title>
        <authorList>
            <consortium name="The Broad Institute Genomics Platform"/>
            <person name="Cuomo C.A."/>
            <person name="Munoz J.F."/>
            <person name="Imamovic A."/>
            <person name="Priest M.E."/>
            <person name="Young S."/>
            <person name="Clay O.K."/>
            <person name="McEwen J.G."/>
        </authorList>
    </citation>
    <scope>NUCLEOTIDE SEQUENCE [LARGE SCALE GENOMIC DNA]</scope>
    <source>
        <strain evidence="1 2">UAMH 9510</strain>
    </source>
</reference>
<organism evidence="1 2">
    <name type="scientific">Emergomyces pasteurianus Ep9510</name>
    <dbReference type="NCBI Taxonomy" id="1447872"/>
    <lineage>
        <taxon>Eukaryota</taxon>
        <taxon>Fungi</taxon>
        <taxon>Dikarya</taxon>
        <taxon>Ascomycota</taxon>
        <taxon>Pezizomycotina</taxon>
        <taxon>Eurotiomycetes</taxon>
        <taxon>Eurotiomycetidae</taxon>
        <taxon>Onygenales</taxon>
        <taxon>Ajellomycetaceae</taxon>
        <taxon>Emergomyces</taxon>
    </lineage>
</organism>
<accession>A0A1J9QM04</accession>
<evidence type="ECO:0000313" key="1">
    <source>
        <dbReference type="EMBL" id="OJD17207.1"/>
    </source>
</evidence>
<protein>
    <submittedName>
        <fullName evidence="1">Uncharacterized protein</fullName>
    </submittedName>
</protein>
<proteinExistence type="predicted"/>
<name>A0A1J9QM04_9EURO</name>
<dbReference type="VEuPathDB" id="FungiDB:AJ78_02700"/>
<evidence type="ECO:0000313" key="2">
    <source>
        <dbReference type="Proteomes" id="UP000182235"/>
    </source>
</evidence>
<sequence>MKLWLDLTQNLRQVKQPSAEHFDQKTDREVSCECTLSRKCSVITSQPNSGLPREARIWRNDLQEAIIALSGSKADIGSTAGIHTERRSTVTKNEI</sequence>
<dbReference type="Proteomes" id="UP000182235">
    <property type="component" value="Unassembled WGS sequence"/>
</dbReference>
<gene>
    <name evidence="1" type="ORF">AJ78_02700</name>
</gene>
<dbReference type="AlphaFoldDB" id="A0A1J9QM04"/>
<dbReference type="EMBL" id="LGRN01000076">
    <property type="protein sequence ID" value="OJD17207.1"/>
    <property type="molecule type" value="Genomic_DNA"/>
</dbReference>